<proteinExistence type="predicted"/>
<evidence type="ECO:0000313" key="3">
    <source>
        <dbReference type="EMBL" id="CAB4905218.1"/>
    </source>
</evidence>
<feature type="compositionally biased region" description="Polar residues" evidence="1">
    <location>
        <begin position="164"/>
        <end position="174"/>
    </location>
</feature>
<name>A0A6J7GF37_9ZZZZ</name>
<dbReference type="EMBL" id="CAEZYU010000102">
    <property type="protein sequence ID" value="CAB4754570.1"/>
    <property type="molecule type" value="Genomic_DNA"/>
</dbReference>
<organism evidence="3">
    <name type="scientific">freshwater metagenome</name>
    <dbReference type="NCBI Taxonomy" id="449393"/>
    <lineage>
        <taxon>unclassified sequences</taxon>
        <taxon>metagenomes</taxon>
        <taxon>ecological metagenomes</taxon>
    </lineage>
</organism>
<sequence>MCNPRMMHFSNLFPCLRKRLIRYCISREGRQNTKLLGTFLCKNQCAIVHFCCCKEARSSHLSLTRHKCRHCCLLNLHACRQTRCSGHPGSYPKYPSELPEHPQSSAVWVKYLHPSTGSVSSQQSELPTQLGLNRQLNHGHCLELDPAQCFGNFPRANPRVLGSRSVSNEQSNHVTNEHADQQSQRRGTTVDNEQKS</sequence>
<protein>
    <submittedName>
        <fullName evidence="3">Unannotated protein</fullName>
    </submittedName>
</protein>
<feature type="region of interest" description="Disordered" evidence="1">
    <location>
        <begin position="160"/>
        <end position="196"/>
    </location>
</feature>
<evidence type="ECO:0000313" key="2">
    <source>
        <dbReference type="EMBL" id="CAB4754570.1"/>
    </source>
</evidence>
<feature type="compositionally biased region" description="Polar residues" evidence="1">
    <location>
        <begin position="181"/>
        <end position="196"/>
    </location>
</feature>
<evidence type="ECO:0000256" key="1">
    <source>
        <dbReference type="SAM" id="MobiDB-lite"/>
    </source>
</evidence>
<dbReference type="AlphaFoldDB" id="A0A6J7GF37"/>
<accession>A0A6J7GF37</accession>
<reference evidence="3" key="1">
    <citation type="submission" date="2020-05" db="EMBL/GenBank/DDBJ databases">
        <authorList>
            <person name="Chiriac C."/>
            <person name="Salcher M."/>
            <person name="Ghai R."/>
            <person name="Kavagutti S V."/>
        </authorList>
    </citation>
    <scope>NUCLEOTIDE SEQUENCE</scope>
</reference>
<gene>
    <name evidence="2" type="ORF">UFOPK2766_01843</name>
    <name evidence="3" type="ORF">UFOPK3519_01060</name>
</gene>
<dbReference type="EMBL" id="CAFBMG010000079">
    <property type="protein sequence ID" value="CAB4905218.1"/>
    <property type="molecule type" value="Genomic_DNA"/>
</dbReference>